<feature type="compositionally biased region" description="Basic and acidic residues" evidence="3">
    <location>
        <begin position="22"/>
        <end position="34"/>
    </location>
</feature>
<dbReference type="Ensembl" id="ENSOABT00000064609.1">
    <property type="protein sequence ID" value="ENSOABP00000063442.1"/>
    <property type="gene ID" value="ENSOABG00000036327.1"/>
</dbReference>
<dbReference type="PROSITE" id="PS50041">
    <property type="entry name" value="C_TYPE_LECTIN_2"/>
    <property type="match status" value="1"/>
</dbReference>
<reference evidence="6" key="1">
    <citation type="submission" date="2020-03" db="EMBL/GenBank/DDBJ databases">
        <title>Evolution of repeat sequences and sex chromosomes of tilapia species revealed by chromosome-level genomes.</title>
        <authorList>
            <person name="Xu L."/>
            <person name="Tao W."/>
            <person name="Wang D."/>
            <person name="Zhou Q."/>
        </authorList>
    </citation>
    <scope>NUCLEOTIDE SEQUENCE [LARGE SCALE GENOMIC DNA]</scope>
    <source>
        <strain evidence="6">Israel</strain>
    </source>
</reference>
<dbReference type="SUPFAM" id="SSF56436">
    <property type="entry name" value="C-type lectin-like"/>
    <property type="match status" value="1"/>
</dbReference>
<dbReference type="AlphaFoldDB" id="A0AAZ1X6W5"/>
<dbReference type="SMART" id="SM00034">
    <property type="entry name" value="CLECT"/>
    <property type="match status" value="1"/>
</dbReference>
<dbReference type="CDD" id="cd03590">
    <property type="entry name" value="CLECT_DC-SIGN_like"/>
    <property type="match status" value="1"/>
</dbReference>
<organism evidence="5 6">
    <name type="scientific">Oreochromis aureus</name>
    <name type="common">Israeli tilapia</name>
    <name type="synonym">Chromis aureus</name>
    <dbReference type="NCBI Taxonomy" id="47969"/>
    <lineage>
        <taxon>Eukaryota</taxon>
        <taxon>Metazoa</taxon>
        <taxon>Chordata</taxon>
        <taxon>Craniata</taxon>
        <taxon>Vertebrata</taxon>
        <taxon>Euteleostomi</taxon>
        <taxon>Actinopterygii</taxon>
        <taxon>Neopterygii</taxon>
        <taxon>Teleostei</taxon>
        <taxon>Neoteleostei</taxon>
        <taxon>Acanthomorphata</taxon>
        <taxon>Ovalentaria</taxon>
        <taxon>Cichlomorphae</taxon>
        <taxon>Cichliformes</taxon>
        <taxon>Cichlidae</taxon>
        <taxon>African cichlids</taxon>
        <taxon>Pseudocrenilabrinae</taxon>
        <taxon>Oreochromini</taxon>
        <taxon>Oreochromis</taxon>
    </lineage>
</organism>
<sequence length="197" mass="22709">MSSELETAPHFRVKYSSGANENGEKEKSEVKTQHQEVNLPEGDISVTLEKEQLQNKYNKLSNNYSQLQTQLLVKCPIDWAKFGMSCYFKSTERKIWSESRTDCQSRGADLVIINNKEEQEFIELNMRGDSWIGLTASYKRETGKHEWEWVDGSPLTEAFWVPGRQDPDHGFSAVCCEIKGKWTRSQSSVSKTWICEK</sequence>
<dbReference type="InterPro" id="IPR050828">
    <property type="entry name" value="C-type_lectin/matrix_domain"/>
</dbReference>
<name>A0AAZ1X6W5_OREAU</name>
<evidence type="ECO:0000259" key="4">
    <source>
        <dbReference type="PROSITE" id="PS50041"/>
    </source>
</evidence>
<dbReference type="GO" id="GO:0005886">
    <property type="term" value="C:plasma membrane"/>
    <property type="evidence" value="ECO:0007669"/>
    <property type="project" value="UniProtKB-SubCell"/>
</dbReference>
<evidence type="ECO:0000256" key="2">
    <source>
        <dbReference type="ARBA" id="ARBA00022734"/>
    </source>
</evidence>
<dbReference type="Proteomes" id="UP000472276">
    <property type="component" value="Unassembled WGS sequence"/>
</dbReference>
<feature type="domain" description="C-type lectin" evidence="4">
    <location>
        <begin position="82"/>
        <end position="196"/>
    </location>
</feature>
<dbReference type="InterPro" id="IPR033989">
    <property type="entry name" value="CD209-like_CTLD"/>
</dbReference>
<comment type="subcellular location">
    <subcellularLocation>
        <location evidence="1">Cell membrane</location>
        <topology evidence="1">Single-pass type II membrane protein</topology>
    </subcellularLocation>
</comment>
<dbReference type="KEGG" id="oau:120435676"/>
<proteinExistence type="predicted"/>
<evidence type="ECO:0000313" key="6">
    <source>
        <dbReference type="Proteomes" id="UP000472276"/>
    </source>
</evidence>
<dbReference type="PANTHER" id="PTHR45710">
    <property type="entry name" value="C-TYPE LECTIN DOMAIN-CONTAINING PROTEIN 180"/>
    <property type="match status" value="1"/>
</dbReference>
<protein>
    <recommendedName>
        <fullName evidence="4">C-type lectin domain-containing protein</fullName>
    </recommendedName>
</protein>
<evidence type="ECO:0000313" key="5">
    <source>
        <dbReference type="Ensembl" id="ENSOABP00000063442.1"/>
    </source>
</evidence>
<dbReference type="PANTHER" id="PTHR45710:SF26">
    <property type="entry name" value="RH26557P"/>
    <property type="match status" value="1"/>
</dbReference>
<evidence type="ECO:0000256" key="1">
    <source>
        <dbReference type="ARBA" id="ARBA00004401"/>
    </source>
</evidence>
<keyword evidence="2" id="KW-0430">Lectin</keyword>
<dbReference type="RefSeq" id="XP_039461439.1">
    <property type="nucleotide sequence ID" value="XM_039605505.1"/>
</dbReference>
<gene>
    <name evidence="5" type="primary">LOC120435676</name>
</gene>
<dbReference type="Gene3D" id="3.10.100.10">
    <property type="entry name" value="Mannose-Binding Protein A, subunit A"/>
    <property type="match status" value="1"/>
</dbReference>
<dbReference type="GO" id="GO:0030246">
    <property type="term" value="F:carbohydrate binding"/>
    <property type="evidence" value="ECO:0007669"/>
    <property type="project" value="UniProtKB-KW"/>
</dbReference>
<dbReference type="InterPro" id="IPR001304">
    <property type="entry name" value="C-type_lectin-like"/>
</dbReference>
<keyword evidence="6" id="KW-1185">Reference proteome</keyword>
<dbReference type="InterPro" id="IPR016186">
    <property type="entry name" value="C-type_lectin-like/link_sf"/>
</dbReference>
<reference evidence="5" key="2">
    <citation type="submission" date="2025-08" db="UniProtKB">
        <authorList>
            <consortium name="Ensembl"/>
        </authorList>
    </citation>
    <scope>IDENTIFICATION</scope>
</reference>
<reference evidence="5" key="3">
    <citation type="submission" date="2025-09" db="UniProtKB">
        <authorList>
            <consortium name="Ensembl"/>
        </authorList>
    </citation>
    <scope>IDENTIFICATION</scope>
</reference>
<dbReference type="GeneID" id="120435676"/>
<dbReference type="Pfam" id="PF00059">
    <property type="entry name" value="Lectin_C"/>
    <property type="match status" value="1"/>
</dbReference>
<feature type="region of interest" description="Disordered" evidence="3">
    <location>
        <begin position="1"/>
        <end position="43"/>
    </location>
</feature>
<dbReference type="InterPro" id="IPR016187">
    <property type="entry name" value="CTDL_fold"/>
</dbReference>
<accession>A0AAZ1X6W5</accession>
<evidence type="ECO:0000256" key="3">
    <source>
        <dbReference type="SAM" id="MobiDB-lite"/>
    </source>
</evidence>